<evidence type="ECO:0000259" key="1">
    <source>
        <dbReference type="Pfam" id="PF03781"/>
    </source>
</evidence>
<sequence length="433" mass="48326">MSENLLGDEHNGIKSFKCIECQLVLPESSRFQDKPVCVTCVEKAGYIVPMDIVADKKGMAQQEEYKDAVKTKASISTLEQKAKVDITKVVDVIVDKADDKKEIAQQEEHKDAVKTKASISTPEQKAELDIIKAVDVIADKADDKEEIVQKKEHKVVVEAKASENIPELKNEVGIAIDADTIALENNTINECIMSITMVEDTDWVTIAAGEFMMGSLDAAEDADEQLHDVTVSGFRMLKTAVTFEQFDIFCKETGKGKYSDCKWGRGNRPVIFVSYWDAVDYAKWLSHATGWQCRLPTEAEWEYACRAGTETPFNTGNTISTAQANYDGASPHLMVSKGISRHKTMPTATFLGNAWGLFEMHGNVCEWCASEYDPYYNGSEQLDGSTDRSNDVPRVLRGGSWNSRLETLRSAARMQSNPENRSNEWGFRLVRID</sequence>
<dbReference type="SUPFAM" id="SSF56436">
    <property type="entry name" value="C-type lectin-like"/>
    <property type="match status" value="1"/>
</dbReference>
<keyword evidence="3" id="KW-1185">Reference proteome</keyword>
<accession>A0AA43Q5K6</accession>
<comment type="caution">
    <text evidence="2">The sequence shown here is derived from an EMBL/GenBank/DDBJ whole genome shotgun (WGS) entry which is preliminary data.</text>
</comment>
<dbReference type="InterPro" id="IPR005532">
    <property type="entry name" value="SUMF_dom"/>
</dbReference>
<evidence type="ECO:0000313" key="3">
    <source>
        <dbReference type="Proteomes" id="UP001160519"/>
    </source>
</evidence>
<evidence type="ECO:0000313" key="2">
    <source>
        <dbReference type="EMBL" id="MDI1232124.1"/>
    </source>
</evidence>
<dbReference type="Proteomes" id="UP001160519">
    <property type="component" value="Unassembled WGS sequence"/>
</dbReference>
<protein>
    <submittedName>
        <fullName evidence="2">Formylglycine-generating enzyme family protein</fullName>
    </submittedName>
</protein>
<dbReference type="AlphaFoldDB" id="A0AA43Q5K6"/>
<gene>
    <name evidence="2" type="ORF">PSU93_13335</name>
</gene>
<dbReference type="Gene3D" id="3.90.1580.10">
    <property type="entry name" value="paralog of FGE (formylglycine-generating enzyme)"/>
    <property type="match status" value="1"/>
</dbReference>
<dbReference type="Pfam" id="PF03781">
    <property type="entry name" value="FGE-sulfatase"/>
    <property type="match status" value="1"/>
</dbReference>
<dbReference type="PANTHER" id="PTHR23150">
    <property type="entry name" value="SULFATASE MODIFYING FACTOR 1, 2"/>
    <property type="match status" value="1"/>
</dbReference>
<dbReference type="InterPro" id="IPR016187">
    <property type="entry name" value="CTDL_fold"/>
</dbReference>
<dbReference type="InterPro" id="IPR042095">
    <property type="entry name" value="SUMF_sf"/>
</dbReference>
<dbReference type="PANTHER" id="PTHR23150:SF19">
    <property type="entry name" value="FORMYLGLYCINE-GENERATING ENZYME"/>
    <property type="match status" value="1"/>
</dbReference>
<dbReference type="GO" id="GO:0120147">
    <property type="term" value="F:formylglycine-generating oxidase activity"/>
    <property type="evidence" value="ECO:0007669"/>
    <property type="project" value="TreeGrafter"/>
</dbReference>
<organism evidence="2 3">
    <name type="scientific">Candidatus Methylobacter titanis</name>
    <dbReference type="NCBI Taxonomy" id="3053457"/>
    <lineage>
        <taxon>Bacteria</taxon>
        <taxon>Pseudomonadati</taxon>
        <taxon>Pseudomonadota</taxon>
        <taxon>Gammaproteobacteria</taxon>
        <taxon>Methylococcales</taxon>
        <taxon>Methylococcaceae</taxon>
        <taxon>Methylobacter</taxon>
    </lineage>
</organism>
<proteinExistence type="predicted"/>
<name>A0AA43Q5K6_9GAMM</name>
<dbReference type="EMBL" id="JAQSDF010000060">
    <property type="protein sequence ID" value="MDI1232124.1"/>
    <property type="molecule type" value="Genomic_DNA"/>
</dbReference>
<dbReference type="InterPro" id="IPR051043">
    <property type="entry name" value="Sulfatase_Mod_Factor_Kinase"/>
</dbReference>
<reference evidence="2" key="1">
    <citation type="submission" date="2023-01" db="EMBL/GenBank/DDBJ databases">
        <title>Biogeochemical cycle of methane in antarctic sediments.</title>
        <authorList>
            <person name="Roldan D.M."/>
            <person name="Menes R.J."/>
        </authorList>
    </citation>
    <scope>NUCLEOTIDE SEQUENCE [LARGE SCALE GENOMIC DNA]</scope>
    <source>
        <strain evidence="2">K-2018 MAG008</strain>
    </source>
</reference>
<feature type="domain" description="Sulfatase-modifying factor enzyme-like" evidence="1">
    <location>
        <begin position="201"/>
        <end position="431"/>
    </location>
</feature>